<feature type="region of interest" description="Disordered" evidence="1">
    <location>
        <begin position="96"/>
        <end position="124"/>
    </location>
</feature>
<sequence>MLPYPGFSIELPVATAGPFRRITVQPTIPQADYAPAAHNAESEFHFSTLAPPEGSPSWELSELPPCDTPMDWTGPSPSQTTASAQKRKLDYLLPSPLSAALDPGDKEKDRYNDPSPSKKARQAQYIPLPHNAGDQRFLAHQSYTREVHEAPMSEEPAEPDTFLADMEACLDSIFNNQLAEETRRREAQQQIYAPGSSGGHADAIDDPPDEDLVLSFPDDTGLDPILESYDGGSDDELSHNLLENPFGTLHLLEEDVEPPPEKTLGGTLERSLDDAVADDRLSISFANLSMGARPVRRSPSAVAALTPAPVGISPHLLSADASYSSPQPGNPLAASFVVPPSNFLRLKKSSSENVGPTLMLLDLESDDSQGSRAQKGTPRPLDPELDADLWAEPSDEDMDMYILASASDSDSDSTPEPAAASRCPCMQCSPNARTYPDYHPSDQSQQDIHRLFALGPFSRLS</sequence>
<dbReference type="EMBL" id="JARKIE010000356">
    <property type="protein sequence ID" value="KAJ7651847.1"/>
    <property type="molecule type" value="Genomic_DNA"/>
</dbReference>
<feature type="compositionally biased region" description="Polar residues" evidence="1">
    <location>
        <begin position="75"/>
        <end position="84"/>
    </location>
</feature>
<accession>A0AAD7CLA8</accession>
<comment type="caution">
    <text evidence="2">The sequence shown here is derived from an EMBL/GenBank/DDBJ whole genome shotgun (WGS) entry which is preliminary data.</text>
</comment>
<gene>
    <name evidence="2" type="ORF">B0H17DRAFT_1101927</name>
</gene>
<dbReference type="AlphaFoldDB" id="A0AAD7CLA8"/>
<reference evidence="2" key="1">
    <citation type="submission" date="2023-03" db="EMBL/GenBank/DDBJ databases">
        <title>Massive genome expansion in bonnet fungi (Mycena s.s.) driven by repeated elements and novel gene families across ecological guilds.</title>
        <authorList>
            <consortium name="Lawrence Berkeley National Laboratory"/>
            <person name="Harder C.B."/>
            <person name="Miyauchi S."/>
            <person name="Viragh M."/>
            <person name="Kuo A."/>
            <person name="Thoen E."/>
            <person name="Andreopoulos B."/>
            <person name="Lu D."/>
            <person name="Skrede I."/>
            <person name="Drula E."/>
            <person name="Henrissat B."/>
            <person name="Morin E."/>
            <person name="Kohler A."/>
            <person name="Barry K."/>
            <person name="LaButti K."/>
            <person name="Morin E."/>
            <person name="Salamov A."/>
            <person name="Lipzen A."/>
            <person name="Mereny Z."/>
            <person name="Hegedus B."/>
            <person name="Baldrian P."/>
            <person name="Stursova M."/>
            <person name="Weitz H."/>
            <person name="Taylor A."/>
            <person name="Grigoriev I.V."/>
            <person name="Nagy L.G."/>
            <person name="Martin F."/>
            <person name="Kauserud H."/>
        </authorList>
    </citation>
    <scope>NUCLEOTIDE SEQUENCE</scope>
    <source>
        <strain evidence="2">CBHHK067</strain>
    </source>
</reference>
<feature type="region of interest" description="Disordered" evidence="1">
    <location>
        <begin position="47"/>
        <end position="84"/>
    </location>
</feature>
<proteinExistence type="predicted"/>
<dbReference type="Proteomes" id="UP001221757">
    <property type="component" value="Unassembled WGS sequence"/>
</dbReference>
<organism evidence="2 3">
    <name type="scientific">Mycena rosella</name>
    <name type="common">Pink bonnet</name>
    <name type="synonym">Agaricus rosellus</name>
    <dbReference type="NCBI Taxonomy" id="1033263"/>
    <lineage>
        <taxon>Eukaryota</taxon>
        <taxon>Fungi</taxon>
        <taxon>Dikarya</taxon>
        <taxon>Basidiomycota</taxon>
        <taxon>Agaricomycotina</taxon>
        <taxon>Agaricomycetes</taxon>
        <taxon>Agaricomycetidae</taxon>
        <taxon>Agaricales</taxon>
        <taxon>Marasmiineae</taxon>
        <taxon>Mycenaceae</taxon>
        <taxon>Mycena</taxon>
    </lineage>
</organism>
<evidence type="ECO:0000313" key="3">
    <source>
        <dbReference type="Proteomes" id="UP001221757"/>
    </source>
</evidence>
<feature type="region of interest" description="Disordered" evidence="1">
    <location>
        <begin position="364"/>
        <end position="386"/>
    </location>
</feature>
<evidence type="ECO:0000313" key="2">
    <source>
        <dbReference type="EMBL" id="KAJ7651847.1"/>
    </source>
</evidence>
<name>A0AAD7CLA8_MYCRO</name>
<evidence type="ECO:0000256" key="1">
    <source>
        <dbReference type="SAM" id="MobiDB-lite"/>
    </source>
</evidence>
<feature type="compositionally biased region" description="Basic and acidic residues" evidence="1">
    <location>
        <begin position="103"/>
        <end position="112"/>
    </location>
</feature>
<protein>
    <submittedName>
        <fullName evidence="2">Uncharacterized protein</fullName>
    </submittedName>
</protein>
<keyword evidence="3" id="KW-1185">Reference proteome</keyword>